<dbReference type="GO" id="GO:0043856">
    <property type="term" value="F:anti-sigma factor antagonist activity"/>
    <property type="evidence" value="ECO:0007669"/>
    <property type="project" value="InterPro"/>
</dbReference>
<dbReference type="NCBIfam" id="TIGR00377">
    <property type="entry name" value="ant_ant_sig"/>
    <property type="match status" value="1"/>
</dbReference>
<sequence>MNIEIETKEFAGITVVYLSGQLVSTTHGEVSDRLVKMVEGGVEKMLLNLRGLEYITSAGLRSILVPAKLLKGRGGQLRMCEANETVSDILKTSGFVDLIQLHESEAEAVSAFH</sequence>
<dbReference type="SUPFAM" id="SSF52091">
    <property type="entry name" value="SpoIIaa-like"/>
    <property type="match status" value="1"/>
</dbReference>
<dbReference type="Proteomes" id="UP000244523">
    <property type="component" value="Unassembled WGS sequence"/>
</dbReference>
<proteinExistence type="inferred from homology"/>
<dbReference type="PANTHER" id="PTHR33495">
    <property type="entry name" value="ANTI-SIGMA FACTOR ANTAGONIST TM_1081-RELATED-RELATED"/>
    <property type="match status" value="1"/>
</dbReference>
<dbReference type="PROSITE" id="PS50801">
    <property type="entry name" value="STAS"/>
    <property type="match status" value="1"/>
</dbReference>
<dbReference type="RefSeq" id="WP_108388028.1">
    <property type="nucleotide sequence ID" value="NZ_QBUD01000014.1"/>
</dbReference>
<feature type="domain" description="STAS" evidence="3">
    <location>
        <begin position="3"/>
        <end position="112"/>
    </location>
</feature>
<dbReference type="EMBL" id="QBUD01000014">
    <property type="protein sequence ID" value="PUB11331.1"/>
    <property type="molecule type" value="Genomic_DNA"/>
</dbReference>
<protein>
    <recommendedName>
        <fullName evidence="2">Anti-sigma factor antagonist</fullName>
    </recommendedName>
</protein>
<comment type="similarity">
    <text evidence="1 2">Belongs to the anti-sigma-factor antagonist family.</text>
</comment>
<gene>
    <name evidence="4" type="ORF">C8N45_114106</name>
</gene>
<accession>A0A2T6K9A7</accession>
<dbReference type="InterPro" id="IPR002645">
    <property type="entry name" value="STAS_dom"/>
</dbReference>
<dbReference type="CDD" id="cd07043">
    <property type="entry name" value="STAS_anti-anti-sigma_factors"/>
    <property type="match status" value="1"/>
</dbReference>
<name>A0A2T6K9A7_9RHOB</name>
<evidence type="ECO:0000313" key="5">
    <source>
        <dbReference type="Proteomes" id="UP000244523"/>
    </source>
</evidence>
<dbReference type="InterPro" id="IPR036513">
    <property type="entry name" value="STAS_dom_sf"/>
</dbReference>
<reference evidence="4 5" key="1">
    <citation type="submission" date="2018-04" db="EMBL/GenBank/DDBJ databases">
        <title>Genomic Encyclopedia of Archaeal and Bacterial Type Strains, Phase II (KMG-II): from individual species to whole genera.</title>
        <authorList>
            <person name="Goeker M."/>
        </authorList>
    </citation>
    <scope>NUCLEOTIDE SEQUENCE [LARGE SCALE GENOMIC DNA]</scope>
    <source>
        <strain evidence="4 5">DSM 29955</strain>
    </source>
</reference>
<keyword evidence="5" id="KW-1185">Reference proteome</keyword>
<dbReference type="Pfam" id="PF01740">
    <property type="entry name" value="STAS"/>
    <property type="match status" value="1"/>
</dbReference>
<evidence type="ECO:0000256" key="1">
    <source>
        <dbReference type="ARBA" id="ARBA00009013"/>
    </source>
</evidence>
<comment type="caution">
    <text evidence="4">The sequence shown here is derived from an EMBL/GenBank/DDBJ whole genome shotgun (WGS) entry which is preliminary data.</text>
</comment>
<dbReference type="AlphaFoldDB" id="A0A2T6K9A7"/>
<evidence type="ECO:0000313" key="4">
    <source>
        <dbReference type="EMBL" id="PUB11331.1"/>
    </source>
</evidence>
<evidence type="ECO:0000256" key="2">
    <source>
        <dbReference type="RuleBase" id="RU003749"/>
    </source>
</evidence>
<evidence type="ECO:0000259" key="3">
    <source>
        <dbReference type="PROSITE" id="PS50801"/>
    </source>
</evidence>
<dbReference type="PANTHER" id="PTHR33495:SF14">
    <property type="entry name" value="ANTI-SIGMA FACTOR ANTAGONIST"/>
    <property type="match status" value="1"/>
</dbReference>
<organism evidence="4 5">
    <name type="scientific">Yoonia sediminilitoris</name>
    <dbReference type="NCBI Taxonomy" id="1286148"/>
    <lineage>
        <taxon>Bacteria</taxon>
        <taxon>Pseudomonadati</taxon>
        <taxon>Pseudomonadota</taxon>
        <taxon>Alphaproteobacteria</taxon>
        <taxon>Rhodobacterales</taxon>
        <taxon>Paracoccaceae</taxon>
        <taxon>Yoonia</taxon>
    </lineage>
</organism>
<dbReference type="InterPro" id="IPR003658">
    <property type="entry name" value="Anti-sigma_ant"/>
</dbReference>
<dbReference type="Gene3D" id="3.30.750.24">
    <property type="entry name" value="STAS domain"/>
    <property type="match status" value="1"/>
</dbReference>
<dbReference type="OrthoDB" id="9793697at2"/>